<dbReference type="EMBL" id="CP048877">
    <property type="protein sequence ID" value="QIJ71582.1"/>
    <property type="molecule type" value="Genomic_DNA"/>
</dbReference>
<organism evidence="1 2">
    <name type="scientific">Thermosulfuriphilus ammonigenes</name>
    <dbReference type="NCBI Taxonomy" id="1936021"/>
    <lineage>
        <taxon>Bacteria</taxon>
        <taxon>Pseudomonadati</taxon>
        <taxon>Thermodesulfobacteriota</taxon>
        <taxon>Thermodesulfobacteria</taxon>
        <taxon>Thermodesulfobacteriales</taxon>
        <taxon>Thermodesulfobacteriaceae</taxon>
        <taxon>Thermosulfuriphilus</taxon>
    </lineage>
</organism>
<dbReference type="AlphaFoldDB" id="A0A6G7PV94"/>
<dbReference type="Proteomes" id="UP000502179">
    <property type="component" value="Chromosome"/>
</dbReference>
<keyword evidence="2" id="KW-1185">Reference proteome</keyword>
<gene>
    <name evidence="1" type="ORF">G4V39_04510</name>
</gene>
<proteinExistence type="predicted"/>
<protein>
    <submittedName>
        <fullName evidence="1">Uncharacterized protein</fullName>
    </submittedName>
</protein>
<sequence>MGPTEFALSVLASWLGNKIDFLLNNKESSDNKTDIKIEHPEKENKIGKFRTFDVWLELDDILSEIEEPVGHLIIETSPTTFYHLTALVLESRKTGEWYVFRRGRMSFQSTGGGKHQIETLLDKFVNRKIALALWSVEKEILDQFESGKLLWHELKQKLIPLRSSVVDQRDWDYLKKRAQEIIKEFYKR</sequence>
<evidence type="ECO:0000313" key="2">
    <source>
        <dbReference type="Proteomes" id="UP000502179"/>
    </source>
</evidence>
<accession>A0A6G7PV94</accession>
<evidence type="ECO:0000313" key="1">
    <source>
        <dbReference type="EMBL" id="QIJ71582.1"/>
    </source>
</evidence>
<reference evidence="1 2" key="1">
    <citation type="submission" date="2020-02" db="EMBL/GenBank/DDBJ databases">
        <title>Genome analysis of Thermosulfuriphilus ammonigenes ST65T, an anaerobic thermophilic chemolithoautotrophic bacterium isolated from a deep-sea hydrothermal vent.</title>
        <authorList>
            <person name="Slobodkina G."/>
            <person name="Allioux M."/>
            <person name="Merkel A."/>
            <person name="Alain K."/>
            <person name="Jebbar M."/>
            <person name="Slobodkin A."/>
        </authorList>
    </citation>
    <scope>NUCLEOTIDE SEQUENCE [LARGE SCALE GENOMIC DNA]</scope>
    <source>
        <strain evidence="1 2">ST65</strain>
    </source>
</reference>
<name>A0A6G7PV94_9BACT</name>
<dbReference type="KEGG" id="tav:G4V39_04510"/>
<dbReference type="RefSeq" id="WP_166031801.1">
    <property type="nucleotide sequence ID" value="NZ_CP048877.1"/>
</dbReference>